<reference evidence="1 2" key="1">
    <citation type="journal article" date="2009" name="Nature">
        <title>Evolution of pathogenicity and sexual reproduction in eight Candida genomes.</title>
        <authorList>
            <person name="Butler G."/>
            <person name="Rasmussen M.D."/>
            <person name="Lin M.F."/>
            <person name="Santos M.A."/>
            <person name="Sakthikumar S."/>
            <person name="Munro C.A."/>
            <person name="Rheinbay E."/>
            <person name="Grabherr M."/>
            <person name="Forche A."/>
            <person name="Reedy J.L."/>
            <person name="Agrafioti I."/>
            <person name="Arnaud M.B."/>
            <person name="Bates S."/>
            <person name="Brown A.J."/>
            <person name="Brunke S."/>
            <person name="Costanzo M.C."/>
            <person name="Fitzpatrick D.A."/>
            <person name="de Groot P.W."/>
            <person name="Harris D."/>
            <person name="Hoyer L.L."/>
            <person name="Hube B."/>
            <person name="Klis F.M."/>
            <person name="Kodira C."/>
            <person name="Lennard N."/>
            <person name="Logue M.E."/>
            <person name="Martin R."/>
            <person name="Neiman A.M."/>
            <person name="Nikolaou E."/>
            <person name="Quail M.A."/>
            <person name="Quinn J."/>
            <person name="Santos M.C."/>
            <person name="Schmitzberger F.F."/>
            <person name="Sherlock G."/>
            <person name="Shah P."/>
            <person name="Silverstein K.A."/>
            <person name="Skrzypek M.S."/>
            <person name="Soll D."/>
            <person name="Staggs R."/>
            <person name="Stansfield I."/>
            <person name="Stumpf M.P."/>
            <person name="Sudbery P.E."/>
            <person name="Srikantha T."/>
            <person name="Zeng Q."/>
            <person name="Berman J."/>
            <person name="Berriman M."/>
            <person name="Heitman J."/>
            <person name="Gow N.A."/>
            <person name="Lorenz M.C."/>
            <person name="Birren B.W."/>
            <person name="Kellis M."/>
            <person name="Cuomo C.A."/>
        </authorList>
    </citation>
    <scope>NUCLEOTIDE SEQUENCE [LARGE SCALE GENOMIC DNA]</scope>
    <source>
        <strain evidence="2">ATCC MYA-3404 / T1</strain>
    </source>
</reference>
<accession>C5M9W5</accession>
<keyword evidence="2" id="KW-1185">Reference proteome</keyword>
<sequence>MGKGRSIRIKKIHVVKQKTTKVTSIPQYNHHHRSITPPVTLSSQKIYEEYKKSQLLDLNSFLEELETFKSSSITTSSKSNNNPELLLKQSWDRLKEQLKLNDDIYHLKLLELKSNDEKKHYKNGRILDTKEIEYIELRNETLELIKPVDIMVNQLLNDWKRELDHESQLPPLNQRDDFTELPLDHSL</sequence>
<organism evidence="1 2">
    <name type="scientific">Candida tropicalis (strain ATCC MYA-3404 / T1)</name>
    <name type="common">Yeast</name>
    <dbReference type="NCBI Taxonomy" id="294747"/>
    <lineage>
        <taxon>Eukaryota</taxon>
        <taxon>Fungi</taxon>
        <taxon>Dikarya</taxon>
        <taxon>Ascomycota</taxon>
        <taxon>Saccharomycotina</taxon>
        <taxon>Pichiomycetes</taxon>
        <taxon>Debaryomycetaceae</taxon>
        <taxon>Candida/Lodderomyces clade</taxon>
        <taxon>Candida</taxon>
    </lineage>
</organism>
<name>C5M9W5_CANTT</name>
<dbReference type="OrthoDB" id="10457276at2759"/>
<dbReference type="HOGENOM" id="CLU_1447490_0_0_1"/>
<protein>
    <submittedName>
        <fullName evidence="1">Uncharacterized protein</fullName>
    </submittedName>
</protein>
<gene>
    <name evidence="1" type="ORF">CTRG_02277</name>
</gene>
<dbReference type="RefSeq" id="XP_002547980.1">
    <property type="nucleotide sequence ID" value="XM_002547934.1"/>
</dbReference>
<dbReference type="KEGG" id="ctp:CTRG_02277"/>
<evidence type="ECO:0000313" key="2">
    <source>
        <dbReference type="Proteomes" id="UP000002037"/>
    </source>
</evidence>
<dbReference type="EMBL" id="GG692397">
    <property type="protein sequence ID" value="EER33459.1"/>
    <property type="molecule type" value="Genomic_DNA"/>
</dbReference>
<evidence type="ECO:0000313" key="1">
    <source>
        <dbReference type="EMBL" id="EER33459.1"/>
    </source>
</evidence>
<dbReference type="AlphaFoldDB" id="C5M9W5"/>
<proteinExistence type="predicted"/>
<dbReference type="Proteomes" id="UP000002037">
    <property type="component" value="Unassembled WGS sequence"/>
</dbReference>
<dbReference type="GeneID" id="8301718"/>
<dbReference type="VEuPathDB" id="FungiDB:CTRG_02277"/>